<keyword evidence="4" id="KW-1185">Reference proteome</keyword>
<reference evidence="3 4" key="1">
    <citation type="submission" date="2019-05" db="EMBL/GenBank/DDBJ databases">
        <title>Draft genome sequence of Actinomadura geliboluensis A8036.</title>
        <authorList>
            <person name="Saricaoglu S."/>
            <person name="Isik K."/>
        </authorList>
    </citation>
    <scope>NUCLEOTIDE SEQUENCE [LARGE SCALE GENOMIC DNA]</scope>
    <source>
        <strain evidence="3 4">A8036</strain>
    </source>
</reference>
<feature type="region of interest" description="Disordered" evidence="1">
    <location>
        <begin position="1"/>
        <end position="84"/>
    </location>
</feature>
<keyword evidence="2" id="KW-0812">Transmembrane</keyword>
<protein>
    <submittedName>
        <fullName evidence="3">Uncharacterized protein</fullName>
    </submittedName>
</protein>
<evidence type="ECO:0000256" key="1">
    <source>
        <dbReference type="SAM" id="MobiDB-lite"/>
    </source>
</evidence>
<keyword evidence="2" id="KW-1133">Transmembrane helix</keyword>
<name>A0A5S4G926_9ACTN</name>
<dbReference type="OrthoDB" id="3421991at2"/>
<feature type="region of interest" description="Disordered" evidence="1">
    <location>
        <begin position="131"/>
        <end position="157"/>
    </location>
</feature>
<feature type="compositionally biased region" description="Low complexity" evidence="1">
    <location>
        <begin position="73"/>
        <end position="83"/>
    </location>
</feature>
<proteinExistence type="predicted"/>
<dbReference type="EMBL" id="VCKZ01000405">
    <property type="protein sequence ID" value="TMR28951.1"/>
    <property type="molecule type" value="Genomic_DNA"/>
</dbReference>
<dbReference type="AlphaFoldDB" id="A0A5S4G926"/>
<evidence type="ECO:0000313" key="4">
    <source>
        <dbReference type="Proteomes" id="UP000305238"/>
    </source>
</evidence>
<evidence type="ECO:0000256" key="2">
    <source>
        <dbReference type="SAM" id="Phobius"/>
    </source>
</evidence>
<keyword evidence="2" id="KW-0472">Membrane</keyword>
<feature type="compositionally biased region" description="Low complexity" evidence="1">
    <location>
        <begin position="131"/>
        <end position="154"/>
    </location>
</feature>
<dbReference type="Proteomes" id="UP000305238">
    <property type="component" value="Unassembled WGS sequence"/>
</dbReference>
<feature type="compositionally biased region" description="Low complexity" evidence="1">
    <location>
        <begin position="9"/>
        <end position="21"/>
    </location>
</feature>
<feature type="transmembrane region" description="Helical" evidence="2">
    <location>
        <begin position="96"/>
        <end position="118"/>
    </location>
</feature>
<dbReference type="RefSeq" id="WP_138641043.1">
    <property type="nucleotide sequence ID" value="NZ_VCKZ01000405.1"/>
</dbReference>
<comment type="caution">
    <text evidence="3">The sequence shown here is derived from an EMBL/GenBank/DDBJ whole genome shotgun (WGS) entry which is preliminary data.</text>
</comment>
<evidence type="ECO:0000313" key="3">
    <source>
        <dbReference type="EMBL" id="TMR28951.1"/>
    </source>
</evidence>
<feature type="compositionally biased region" description="Basic and acidic residues" evidence="1">
    <location>
        <begin position="23"/>
        <end position="33"/>
    </location>
</feature>
<feature type="compositionally biased region" description="Basic residues" evidence="1">
    <location>
        <begin position="51"/>
        <end position="61"/>
    </location>
</feature>
<accession>A0A5S4G926</accession>
<organism evidence="3 4">
    <name type="scientific">Actinomadura geliboluensis</name>
    <dbReference type="NCBI Taxonomy" id="882440"/>
    <lineage>
        <taxon>Bacteria</taxon>
        <taxon>Bacillati</taxon>
        <taxon>Actinomycetota</taxon>
        <taxon>Actinomycetes</taxon>
        <taxon>Streptosporangiales</taxon>
        <taxon>Thermomonosporaceae</taxon>
        <taxon>Actinomadura</taxon>
    </lineage>
</organism>
<sequence>MFIRDRPYAEAPYEPAPYAEPAYDERYDERYEEPYGEPYEAVPPPRPGGRGPKRPGKAKRQGRPEQAKRPKRPAQAGEPAAPGGLAGRVAALGPKLYFGAAAALGVLVLIGLAAVVVFRDGNGPAAGNAANAKIGKPAGNGPSPTSYSSSPSTSAYGGIAARGSDPEPLTAAEAFPADAATLAVPDGEVKVKLRAKRLDADCAAAVWGGSVGAELGKGGCTQAARGIYSDPKRGYGLAVTVFNLNSSADADRFVARLEHTIGAGFVRPLEAPEPLDDFGRGFGMARGLAMGHFAVVSWAERLDGKGTETDETLLSLLIEGGKSPAVLGRAARASE</sequence>
<gene>
    <name evidence="3" type="ORF">ETD96_36530</name>
</gene>